<name>A0A0C1QM29_9CYAN</name>
<organism evidence="1">
    <name type="scientific">Tolypothrix bouteillei VB521301</name>
    <dbReference type="NCBI Taxonomy" id="1479485"/>
    <lineage>
        <taxon>Bacteria</taxon>
        <taxon>Bacillati</taxon>
        <taxon>Cyanobacteriota</taxon>
        <taxon>Cyanophyceae</taxon>
        <taxon>Nostocales</taxon>
        <taxon>Tolypothrichaceae</taxon>
        <taxon>Tolypothrix</taxon>
    </lineage>
</organism>
<gene>
    <name evidence="1" type="ORF">DA73_0234930</name>
</gene>
<dbReference type="EMBL" id="JHEG02000059">
    <property type="protein sequence ID" value="KIE06559.1"/>
    <property type="molecule type" value="Genomic_DNA"/>
</dbReference>
<protein>
    <submittedName>
        <fullName evidence="1">Uncharacterized protein</fullName>
    </submittedName>
</protein>
<dbReference type="RefSeq" id="WP_038092799.1">
    <property type="nucleotide sequence ID" value="NZ_JHEG04000001.1"/>
</dbReference>
<reference evidence="1" key="1">
    <citation type="journal article" date="2015" name="Genome Announc.">
        <title>Draft Genome Sequence of Tolypothrix boutellei Strain VB521301.</title>
        <authorList>
            <person name="Chandrababunaidu M.M."/>
            <person name="Singh D."/>
            <person name="Sen D."/>
            <person name="Bhan S."/>
            <person name="Das S."/>
            <person name="Gupta A."/>
            <person name="Adhikary S.P."/>
            <person name="Tripathy S."/>
        </authorList>
    </citation>
    <scope>NUCLEOTIDE SEQUENCE</scope>
    <source>
        <strain evidence="1">VB521301</strain>
    </source>
</reference>
<sequence>MKTQKVWFITGASALHGHQPGDPKKFASVMIQLANTEHPPVHLPVGQDTIAMYRSNAAKMAREIEA</sequence>
<evidence type="ECO:0000313" key="1">
    <source>
        <dbReference type="EMBL" id="KIE06559.1"/>
    </source>
</evidence>
<accession>A0A0C1QM29</accession>
<dbReference type="AlphaFoldDB" id="A0A0C1QM29"/>
<proteinExistence type="predicted"/>
<dbReference type="STRING" id="1479485.DA73_0234930"/>
<comment type="caution">
    <text evidence="1">The sequence shown here is derived from an EMBL/GenBank/DDBJ whole genome shotgun (WGS) entry which is preliminary data.</text>
</comment>
<dbReference type="Gene3D" id="3.40.50.720">
    <property type="entry name" value="NAD(P)-binding Rossmann-like Domain"/>
    <property type="match status" value="1"/>
</dbReference>